<feature type="domain" description="DUF218" evidence="1">
    <location>
        <begin position="3"/>
        <end position="133"/>
    </location>
</feature>
<comment type="caution">
    <text evidence="3">The sequence shown here is derived from an EMBL/GenBank/DDBJ whole genome shotgun (WGS) entry which is preliminary data.</text>
</comment>
<dbReference type="InterPro" id="IPR051599">
    <property type="entry name" value="Cell_Envelope_Assoc"/>
</dbReference>
<evidence type="ECO:0000313" key="3">
    <source>
        <dbReference type="EMBL" id="PUA31731.1"/>
    </source>
</evidence>
<dbReference type="InterPro" id="IPR003848">
    <property type="entry name" value="DUF218"/>
</dbReference>
<dbReference type="InterPro" id="IPR014729">
    <property type="entry name" value="Rossmann-like_a/b/a_fold"/>
</dbReference>
<proteinExistence type="predicted"/>
<dbReference type="Gene3D" id="3.40.50.620">
    <property type="entry name" value="HUPs"/>
    <property type="match status" value="1"/>
</dbReference>
<dbReference type="PANTHER" id="PTHR30336">
    <property type="entry name" value="INNER MEMBRANE PROTEIN, PROBABLE PERMEASE"/>
    <property type="match status" value="1"/>
</dbReference>
<dbReference type="Pfam" id="PF02698">
    <property type="entry name" value="DUF218"/>
    <property type="match status" value="1"/>
</dbReference>
<reference evidence="3 4" key="2">
    <citation type="journal article" date="2018" name="Syst. Appl. Microbiol.">
        <title>A new symbiotic nanoarchaeote (Candidatus Nanoclepta minutus) and its host (Zestosphaera tikiterensis gen. nov., sp. nov.) from a New Zealand hot spring.</title>
        <authorList>
            <person name="St John E."/>
            <person name="Liu Y."/>
            <person name="Podar M."/>
            <person name="Stott M.B."/>
            <person name="Meneghin J."/>
            <person name="Chen Z."/>
            <person name="Lagutin K."/>
            <person name="Mitchell K."/>
            <person name="Reysenbach A.L."/>
        </authorList>
    </citation>
    <scope>NUCLEOTIDE SEQUENCE [LARGE SCALE GENOMIC DNA]</scope>
    <source>
        <strain evidence="3">NZ3</strain>
    </source>
</reference>
<dbReference type="Proteomes" id="UP000244093">
    <property type="component" value="Unassembled WGS sequence"/>
</dbReference>
<dbReference type="EMBL" id="NBVN01000007">
    <property type="protein sequence ID" value="PUA31731.1"/>
    <property type="molecule type" value="Genomic_DNA"/>
</dbReference>
<accession>A0A2R7Y2E6</accession>
<evidence type="ECO:0000259" key="1">
    <source>
        <dbReference type="Pfam" id="PF02698"/>
    </source>
</evidence>
<dbReference type="AlphaFoldDB" id="A0A2R7Y2E6"/>
<dbReference type="CDD" id="cd06259">
    <property type="entry name" value="YdcF-like"/>
    <property type="match status" value="1"/>
</dbReference>
<sequence>MCDLAVVLGGGLGEAGKMRTLKGVELIKNGVCKQLLLVGNRDEVEYMTHIALREGISPEKLLSDPNSEDTLDNAYYAKLIAQKVNAKNIALVTSDFHMERALKIFQHVFGSSYIIEPYSVHDTPTQEALKREEILKSLLPLLKLFKEGDHESIVRIKKTLKTLAFF</sequence>
<dbReference type="GO" id="GO:0005886">
    <property type="term" value="C:plasma membrane"/>
    <property type="evidence" value="ECO:0007669"/>
    <property type="project" value="TreeGrafter"/>
</dbReference>
<dbReference type="PANTHER" id="PTHR30336:SF20">
    <property type="entry name" value="DUF218 DOMAIN-CONTAINING PROTEIN"/>
    <property type="match status" value="1"/>
</dbReference>
<organism evidence="3 4">
    <name type="scientific">Zestosphaera tikiterensis</name>
    <dbReference type="NCBI Taxonomy" id="1973259"/>
    <lineage>
        <taxon>Archaea</taxon>
        <taxon>Thermoproteota</taxon>
        <taxon>Thermoprotei</taxon>
        <taxon>Desulfurococcales</taxon>
        <taxon>Desulfurococcaceae</taxon>
        <taxon>Zestosphaera</taxon>
    </lineage>
</organism>
<evidence type="ECO:0000313" key="2">
    <source>
        <dbReference type="EMBL" id="PUA31698.1"/>
    </source>
</evidence>
<dbReference type="EMBL" id="NBVN01000007">
    <property type="protein sequence ID" value="PUA31698.1"/>
    <property type="molecule type" value="Genomic_DNA"/>
</dbReference>
<gene>
    <name evidence="2" type="ORF">B7O98_08730</name>
    <name evidence="3" type="ORF">B7O98_08900</name>
</gene>
<evidence type="ECO:0000313" key="4">
    <source>
        <dbReference type="Proteomes" id="UP000244093"/>
    </source>
</evidence>
<reference evidence="3" key="1">
    <citation type="submission" date="2017-04" db="EMBL/GenBank/DDBJ databases">
        <authorList>
            <person name="Afonso C.L."/>
            <person name="Miller P.J."/>
            <person name="Scott M.A."/>
            <person name="Spackman E."/>
            <person name="Goraichik I."/>
            <person name="Dimitrov K.M."/>
            <person name="Suarez D.L."/>
            <person name="Swayne D.E."/>
        </authorList>
    </citation>
    <scope>NUCLEOTIDE SEQUENCE</scope>
    <source>
        <strain evidence="3">NZ3</strain>
    </source>
</reference>
<name>A0A2R7Y2E6_9CREN</name>
<protein>
    <recommendedName>
        <fullName evidence="1">DUF218 domain-containing protein</fullName>
    </recommendedName>
</protein>